<keyword evidence="15" id="KW-1185">Reference proteome</keyword>
<dbReference type="GO" id="GO:0015074">
    <property type="term" value="P:DNA integration"/>
    <property type="evidence" value="ECO:0007669"/>
    <property type="project" value="InterPro"/>
</dbReference>
<dbReference type="GO" id="GO:0008270">
    <property type="term" value="F:zinc ion binding"/>
    <property type="evidence" value="ECO:0007669"/>
    <property type="project" value="UniProtKB-KW"/>
</dbReference>
<evidence type="ECO:0000259" key="12">
    <source>
        <dbReference type="PROSITE" id="PS50878"/>
    </source>
</evidence>
<keyword evidence="2" id="KW-0808">Transferase</keyword>
<dbReference type="CDD" id="cd09274">
    <property type="entry name" value="RNase_HI_RT_Ty3"/>
    <property type="match status" value="1"/>
</dbReference>
<dbReference type="Gene3D" id="2.40.70.10">
    <property type="entry name" value="Acid Proteases"/>
    <property type="match status" value="1"/>
</dbReference>
<sequence>MADERDVGHSSTSIAGLRQEFNDQMTEMREMFHQVNLNVAALRNQAIPPRDDRNNNGQDDHVPRVPMHNNREPFEFDLTRAVRVKPPSYDGLGEPQVFLDWVMEMECYFEWYSLTDENKVRVARMKLLGRAKVFWLNEERRLGAVNGGLPPIGWAAMKAMLTDQYVPAYHRTQMFDELATLKQGNRTVSEYMSLLKDMMVRCDVREMPEITLSRFRKGLNPDIQGKLLRYGHTDLSTTYNAALDIEKHNTFKSKSRSYQKDKGKSILGQPPPFTLKDKGKFRTVDSNSVVITARNIRNPTGERVPIGKISKTNATCYACGVQGHYASECPTKPKPVALLDVASEPAEIVYEAEEDSESEGVPSDLDDDANMMVMRCILATPRAIDVWNRTNIFSVNFKSGEKWCKLIIDSGSCMNVVSESAVSRMLLTAEPHPHPYKVAWVNKTSLPVSKRCLVPLTIKAYSEKIWCDVIPMDACHVLLGRPWLYDHDVTHFGRANTYEFKFNGKTITLKPTPPKDPSVPPKDTVVPVERKALSLLGKKEFERNTFIDGIIYALVCLQVKGDAASFDSLPPSLRKLLEEFQDVYPDELPSELPPMRDIQHAIDFVPGSSLPNLPHYRLNPTAHVELHSQISDLLQKGFIRHSTSPCAVPALLAPKKDGSWRMCVDSRAINKITVKYRFPIPRLDDLLDMLAGATIFSKLDLRSGYHQIRIREGDEWKTAFKSKDGLYEWLVMPFGLSNAPSTFSRMMTHIFQPYMGKFIVVYFDDILVFSTSTIDHESHLKIILSTLRSEKLFVNIKKCTFHVPSLEFLGYIVSSEGIHVDPKKVQAIKDWPEPANIRDVRSFHGLATFYRRFIRDFSSIMAPITECMKKGDFTWTKSAAKAFQIIKSRMSEAPLLRLPDFNKVFELSCDASGVGIGGVLSQEGHPIGYFSEKLAGPKLNYSNYDREFYAVIRCLQHWRHYLLPKEFVILSDHEALRFINSQTKVSPRHAKWVSYLQEYTFIIKHLKGTLNRVADALSRVSLLLSTLEVKVIGFDRIKDEYVNCPDFKEIYFSAQNDSPTTISSYYIRDGYLFNHANLCIPRSSLRHFIVWELHSGGLGGHFGRDKTIALVEDKFYWPGLKSTVNKIVSSCRACQLAKGNKTNAGLYTPLPIPSIPWEDISMDFILGLPVTFRRHDSILVVVDRFSKMAYFIACNKTNDASHVAKLFFKEVVGHRGIPKTIVTDRDVKFTSYFWKTLWKIMGTKLLFSSAYHPQTDGQTEVVNRSLGSLLRCLVGDHMGTWDLLLPHAQLAYNNSKNRSTGLSPNEIVHGYKAPVPLDLIPLPPSYKSSQFAQEFASHVHHLHKHIKDTLAIQYATYQSNANVHKRVSPLEVGDLVMVRLIPERLPSGTIKKLANRRAGPFRILKKLGENAFLLELPADWGISPIFNVSDLTPYVSPPLELSVCPFGSTEISNGFGGELGPGSLPTSVSTGGTLDVDAETFSSSLINAFPRFPRTTFLPDRIIRDEVLSSPSGDIHRYLVRWRDRPASDDSWLPEADVARLDEDLLRQYSQGRSSEMSTFERGRIDGDDGPQHDDSTAALTDDGAPPTKDARRRRFGQGKPPPSFPSPSWPPANLPSSSPPTSAAPPSNTSLTNSRPPLKQGLLPLTIFGHPPLHHLFSLHLVTGLYKKVGPQRSWLRRDARQTEGFSPSGILPVEPLKGDQSLA</sequence>
<gene>
    <name evidence="14" type="ORF">KSP39_PZI005042</name>
</gene>
<dbReference type="PROSITE" id="PS50994">
    <property type="entry name" value="INTEGRASE"/>
    <property type="match status" value="1"/>
</dbReference>
<dbReference type="PROSITE" id="PS50158">
    <property type="entry name" value="ZF_CCHC"/>
    <property type="match status" value="1"/>
</dbReference>
<keyword evidence="8" id="KW-0479">Metal-binding</keyword>
<dbReference type="Proteomes" id="UP001418222">
    <property type="component" value="Unassembled WGS sequence"/>
</dbReference>
<feature type="compositionally biased region" description="Low complexity" evidence="9">
    <location>
        <begin position="1615"/>
        <end position="1633"/>
    </location>
</feature>
<reference evidence="14 15" key="1">
    <citation type="journal article" date="2022" name="Nat. Plants">
        <title>Genomes of leafy and leafless Platanthera orchids illuminate the evolution of mycoheterotrophy.</title>
        <authorList>
            <person name="Li M.H."/>
            <person name="Liu K.W."/>
            <person name="Li Z."/>
            <person name="Lu H.C."/>
            <person name="Ye Q.L."/>
            <person name="Zhang D."/>
            <person name="Wang J.Y."/>
            <person name="Li Y.F."/>
            <person name="Zhong Z.M."/>
            <person name="Liu X."/>
            <person name="Yu X."/>
            <person name="Liu D.K."/>
            <person name="Tu X.D."/>
            <person name="Liu B."/>
            <person name="Hao Y."/>
            <person name="Liao X.Y."/>
            <person name="Jiang Y.T."/>
            <person name="Sun W.H."/>
            <person name="Chen J."/>
            <person name="Chen Y.Q."/>
            <person name="Ai Y."/>
            <person name="Zhai J.W."/>
            <person name="Wu S.S."/>
            <person name="Zhou Z."/>
            <person name="Hsiao Y.Y."/>
            <person name="Wu W.L."/>
            <person name="Chen Y.Y."/>
            <person name="Lin Y.F."/>
            <person name="Hsu J.L."/>
            <person name="Li C.Y."/>
            <person name="Wang Z.W."/>
            <person name="Zhao X."/>
            <person name="Zhong W.Y."/>
            <person name="Ma X.K."/>
            <person name="Ma L."/>
            <person name="Huang J."/>
            <person name="Chen G.Z."/>
            <person name="Huang M.Z."/>
            <person name="Huang L."/>
            <person name="Peng D.H."/>
            <person name="Luo Y.B."/>
            <person name="Zou S.Q."/>
            <person name="Chen S.P."/>
            <person name="Lan S."/>
            <person name="Tsai W.C."/>
            <person name="Van de Peer Y."/>
            <person name="Liu Z.J."/>
        </authorList>
    </citation>
    <scope>NUCLEOTIDE SEQUENCE [LARGE SCALE GENOMIC DNA]</scope>
    <source>
        <strain evidence="14">Lor287</strain>
    </source>
</reference>
<dbReference type="SUPFAM" id="SSF54160">
    <property type="entry name" value="Chromo domain-like"/>
    <property type="match status" value="1"/>
</dbReference>
<evidence type="ECO:0000259" key="11">
    <source>
        <dbReference type="PROSITE" id="PS50158"/>
    </source>
</evidence>
<dbReference type="Pfam" id="PF03732">
    <property type="entry name" value="Retrotrans_gag"/>
    <property type="match status" value="1"/>
</dbReference>
<dbReference type="GO" id="GO:0004519">
    <property type="term" value="F:endonuclease activity"/>
    <property type="evidence" value="ECO:0007669"/>
    <property type="project" value="UniProtKB-KW"/>
</dbReference>
<dbReference type="InterPro" id="IPR043502">
    <property type="entry name" value="DNA/RNA_pol_sf"/>
</dbReference>
<feature type="domain" description="CCHC-type" evidence="11">
    <location>
        <begin position="316"/>
        <end position="330"/>
    </location>
</feature>
<keyword evidence="3" id="KW-0548">Nucleotidyltransferase</keyword>
<evidence type="ECO:0000256" key="3">
    <source>
        <dbReference type="ARBA" id="ARBA00022695"/>
    </source>
</evidence>
<dbReference type="InterPro" id="IPR012337">
    <property type="entry name" value="RNaseH-like_sf"/>
</dbReference>
<comment type="caution">
    <text evidence="14">The sequence shown here is derived from an EMBL/GenBank/DDBJ whole genome shotgun (WGS) entry which is preliminary data.</text>
</comment>
<accession>A0AAP0BT11</accession>
<dbReference type="GO" id="GO:0016787">
    <property type="term" value="F:hydrolase activity"/>
    <property type="evidence" value="ECO:0007669"/>
    <property type="project" value="UniProtKB-KW"/>
</dbReference>
<dbReference type="SUPFAM" id="SSF50630">
    <property type="entry name" value="Acid proteases"/>
    <property type="match status" value="1"/>
</dbReference>
<feature type="region of interest" description="Disordered" evidence="9">
    <location>
        <begin position="253"/>
        <end position="272"/>
    </location>
</feature>
<keyword evidence="4" id="KW-0540">Nuclease</keyword>
<evidence type="ECO:0000256" key="7">
    <source>
        <dbReference type="ARBA" id="ARBA00022918"/>
    </source>
</evidence>
<evidence type="ECO:0000256" key="5">
    <source>
        <dbReference type="ARBA" id="ARBA00022759"/>
    </source>
</evidence>
<dbReference type="InterPro" id="IPR000477">
    <property type="entry name" value="RT_dom"/>
</dbReference>
<dbReference type="InterPro" id="IPR001878">
    <property type="entry name" value="Znf_CCHC"/>
</dbReference>
<dbReference type="Gene3D" id="1.10.340.70">
    <property type="match status" value="1"/>
</dbReference>
<evidence type="ECO:0000313" key="15">
    <source>
        <dbReference type="Proteomes" id="UP001418222"/>
    </source>
</evidence>
<dbReference type="InterPro" id="IPR021109">
    <property type="entry name" value="Peptidase_aspartic_dom_sf"/>
</dbReference>
<dbReference type="InterPro" id="IPR036875">
    <property type="entry name" value="Znf_CCHC_sf"/>
</dbReference>
<dbReference type="PROSITE" id="PS50878">
    <property type="entry name" value="RT_POL"/>
    <property type="match status" value="1"/>
</dbReference>
<dbReference type="InterPro" id="IPR056924">
    <property type="entry name" value="SH3_Tf2-1"/>
</dbReference>
<feature type="region of interest" description="Disordered" evidence="9">
    <location>
        <begin position="1549"/>
        <end position="1638"/>
    </location>
</feature>
<dbReference type="InterPro" id="IPR023780">
    <property type="entry name" value="Chromo_domain"/>
</dbReference>
<feature type="region of interest" description="Disordered" evidence="9">
    <location>
        <begin position="1685"/>
        <end position="1705"/>
    </location>
</feature>
<dbReference type="Pfam" id="PF24626">
    <property type="entry name" value="SH3_Tf2-1"/>
    <property type="match status" value="1"/>
</dbReference>
<organism evidence="14 15">
    <name type="scientific">Platanthera zijinensis</name>
    <dbReference type="NCBI Taxonomy" id="2320716"/>
    <lineage>
        <taxon>Eukaryota</taxon>
        <taxon>Viridiplantae</taxon>
        <taxon>Streptophyta</taxon>
        <taxon>Embryophyta</taxon>
        <taxon>Tracheophyta</taxon>
        <taxon>Spermatophyta</taxon>
        <taxon>Magnoliopsida</taxon>
        <taxon>Liliopsida</taxon>
        <taxon>Asparagales</taxon>
        <taxon>Orchidaceae</taxon>
        <taxon>Orchidoideae</taxon>
        <taxon>Orchideae</taxon>
        <taxon>Orchidinae</taxon>
        <taxon>Platanthera</taxon>
    </lineage>
</organism>
<dbReference type="InterPro" id="IPR041588">
    <property type="entry name" value="Integrase_H2C2"/>
</dbReference>
<feature type="compositionally biased region" description="Basic and acidic residues" evidence="9">
    <location>
        <begin position="1559"/>
        <end position="1576"/>
    </location>
</feature>
<dbReference type="Gene3D" id="3.30.420.10">
    <property type="entry name" value="Ribonuclease H-like superfamily/Ribonuclease H"/>
    <property type="match status" value="1"/>
</dbReference>
<dbReference type="Gene3D" id="2.40.50.40">
    <property type="match status" value="1"/>
</dbReference>
<dbReference type="EMBL" id="JBBWWQ010000004">
    <property type="protein sequence ID" value="KAK8949134.1"/>
    <property type="molecule type" value="Genomic_DNA"/>
</dbReference>
<dbReference type="InterPro" id="IPR016197">
    <property type="entry name" value="Chromo-like_dom_sf"/>
</dbReference>
<feature type="region of interest" description="Disordered" evidence="9">
    <location>
        <begin position="44"/>
        <end position="70"/>
    </location>
</feature>
<dbReference type="PROSITE" id="PS50013">
    <property type="entry name" value="CHROMO_2"/>
    <property type="match status" value="1"/>
</dbReference>
<dbReference type="Pfam" id="PF00078">
    <property type="entry name" value="RVT_1"/>
    <property type="match status" value="1"/>
</dbReference>
<dbReference type="PANTHER" id="PTHR35046:SF9">
    <property type="entry name" value="RNA-DIRECTED DNA POLYMERASE"/>
    <property type="match status" value="1"/>
</dbReference>
<keyword evidence="8" id="KW-0862">Zinc</keyword>
<dbReference type="FunFam" id="3.30.420.10:FF:000032">
    <property type="entry name" value="Retrovirus-related Pol polyprotein from transposon 297-like Protein"/>
    <property type="match status" value="1"/>
</dbReference>
<evidence type="ECO:0000256" key="4">
    <source>
        <dbReference type="ARBA" id="ARBA00022722"/>
    </source>
</evidence>
<feature type="domain" description="Reverse transcriptase" evidence="12">
    <location>
        <begin position="634"/>
        <end position="813"/>
    </location>
</feature>
<dbReference type="SUPFAM" id="SSF56672">
    <property type="entry name" value="DNA/RNA polymerases"/>
    <property type="match status" value="1"/>
</dbReference>
<dbReference type="Gene3D" id="4.10.60.10">
    <property type="entry name" value="Zinc finger, CCHC-type"/>
    <property type="match status" value="1"/>
</dbReference>
<dbReference type="FunFam" id="3.30.70.270:FF:000026">
    <property type="entry name" value="Transposon Ty3-G Gag-Pol polyprotein"/>
    <property type="match status" value="1"/>
</dbReference>
<dbReference type="InterPro" id="IPR000953">
    <property type="entry name" value="Chromo/chromo_shadow_dom"/>
</dbReference>
<evidence type="ECO:0000313" key="14">
    <source>
        <dbReference type="EMBL" id="KAK8949134.1"/>
    </source>
</evidence>
<feature type="domain" description="Integrase catalytic" evidence="13">
    <location>
        <begin position="1152"/>
        <end position="1312"/>
    </location>
</feature>
<dbReference type="SMART" id="SM00343">
    <property type="entry name" value="ZnF_C2HC"/>
    <property type="match status" value="1"/>
</dbReference>
<evidence type="ECO:0000256" key="2">
    <source>
        <dbReference type="ARBA" id="ARBA00022679"/>
    </source>
</evidence>
<dbReference type="Gene3D" id="3.10.10.10">
    <property type="entry name" value="HIV Type 1 Reverse Transcriptase, subunit A, domain 1"/>
    <property type="match status" value="1"/>
</dbReference>
<evidence type="ECO:0000259" key="10">
    <source>
        <dbReference type="PROSITE" id="PS50013"/>
    </source>
</evidence>
<evidence type="ECO:0000256" key="6">
    <source>
        <dbReference type="ARBA" id="ARBA00022801"/>
    </source>
</evidence>
<dbReference type="InterPro" id="IPR001584">
    <property type="entry name" value="Integrase_cat-core"/>
</dbReference>
<protein>
    <recommendedName>
        <fullName evidence="1">RNA-directed DNA polymerase</fullName>
        <ecNumber evidence="1">2.7.7.49</ecNumber>
    </recommendedName>
</protein>
<dbReference type="FunFam" id="1.10.340.70:FF:000001">
    <property type="entry name" value="Retrovirus-related Pol polyprotein from transposon gypsy-like Protein"/>
    <property type="match status" value="1"/>
</dbReference>
<dbReference type="Pfam" id="PF00385">
    <property type="entry name" value="Chromo"/>
    <property type="match status" value="1"/>
</dbReference>
<proteinExistence type="predicted"/>
<dbReference type="SUPFAM" id="SSF57756">
    <property type="entry name" value="Retrovirus zinc finger-like domains"/>
    <property type="match status" value="1"/>
</dbReference>
<dbReference type="InterPro" id="IPR043128">
    <property type="entry name" value="Rev_trsase/Diguanyl_cyclase"/>
</dbReference>
<keyword evidence="7" id="KW-0695">RNA-directed DNA polymerase</keyword>
<dbReference type="PANTHER" id="PTHR35046">
    <property type="entry name" value="ZINC KNUCKLE (CCHC-TYPE) FAMILY PROTEIN"/>
    <property type="match status" value="1"/>
</dbReference>
<dbReference type="GO" id="GO:0003676">
    <property type="term" value="F:nucleic acid binding"/>
    <property type="evidence" value="ECO:0007669"/>
    <property type="project" value="InterPro"/>
</dbReference>
<evidence type="ECO:0000256" key="9">
    <source>
        <dbReference type="SAM" id="MobiDB-lite"/>
    </source>
</evidence>
<dbReference type="InterPro" id="IPR041373">
    <property type="entry name" value="RT_RNaseH"/>
</dbReference>
<evidence type="ECO:0000256" key="8">
    <source>
        <dbReference type="PROSITE-ProRule" id="PRU00047"/>
    </source>
</evidence>
<keyword evidence="5" id="KW-0255">Endonuclease</keyword>
<dbReference type="Pfam" id="PF00098">
    <property type="entry name" value="zf-CCHC"/>
    <property type="match status" value="1"/>
</dbReference>
<feature type="domain" description="Chromo" evidence="10">
    <location>
        <begin position="1497"/>
        <end position="1561"/>
    </location>
</feature>
<keyword evidence="6" id="KW-0378">Hydrolase</keyword>
<dbReference type="InterPro" id="IPR005162">
    <property type="entry name" value="Retrotrans_gag_dom"/>
</dbReference>
<name>A0AAP0BT11_9ASPA</name>
<dbReference type="CDD" id="cd00303">
    <property type="entry name" value="retropepsin_like"/>
    <property type="match status" value="1"/>
</dbReference>
<feature type="compositionally biased region" description="Basic and acidic residues" evidence="9">
    <location>
        <begin position="49"/>
        <end position="70"/>
    </location>
</feature>
<feature type="compositionally biased region" description="Polar residues" evidence="9">
    <location>
        <begin position="1549"/>
        <end position="1558"/>
    </location>
</feature>
<evidence type="ECO:0000259" key="13">
    <source>
        <dbReference type="PROSITE" id="PS50994"/>
    </source>
</evidence>
<feature type="compositionally biased region" description="Pro residues" evidence="9">
    <location>
        <begin position="1600"/>
        <end position="1614"/>
    </location>
</feature>
<keyword evidence="8" id="KW-0863">Zinc-finger</keyword>
<dbReference type="CDD" id="cd01647">
    <property type="entry name" value="RT_LTR"/>
    <property type="match status" value="1"/>
</dbReference>
<dbReference type="Gene3D" id="3.30.70.270">
    <property type="match status" value="2"/>
</dbReference>
<dbReference type="Pfam" id="PF17921">
    <property type="entry name" value="Integrase_H2C2"/>
    <property type="match status" value="1"/>
</dbReference>
<dbReference type="EC" id="2.7.7.49" evidence="1"/>
<dbReference type="SUPFAM" id="SSF53098">
    <property type="entry name" value="Ribonuclease H-like"/>
    <property type="match status" value="1"/>
</dbReference>
<dbReference type="GO" id="GO:0003964">
    <property type="term" value="F:RNA-directed DNA polymerase activity"/>
    <property type="evidence" value="ECO:0007669"/>
    <property type="project" value="UniProtKB-KW"/>
</dbReference>
<dbReference type="Pfam" id="PF17917">
    <property type="entry name" value="RT_RNaseH"/>
    <property type="match status" value="1"/>
</dbReference>
<evidence type="ECO:0000256" key="1">
    <source>
        <dbReference type="ARBA" id="ARBA00012493"/>
    </source>
</evidence>
<dbReference type="InterPro" id="IPR036397">
    <property type="entry name" value="RNaseH_sf"/>
</dbReference>